<feature type="domain" description="Integrase DNA-binding" evidence="3">
    <location>
        <begin position="30"/>
        <end position="108"/>
    </location>
</feature>
<dbReference type="Gene3D" id="3.30.160.390">
    <property type="entry name" value="Integrase, DNA-binding domain"/>
    <property type="match status" value="1"/>
</dbReference>
<proteinExistence type="inferred from homology"/>
<dbReference type="Proteomes" id="UP001304534">
    <property type="component" value="Chromosome"/>
</dbReference>
<dbReference type="PANTHER" id="PTHR30629">
    <property type="entry name" value="PROPHAGE INTEGRASE"/>
    <property type="match status" value="1"/>
</dbReference>
<protein>
    <submittedName>
        <fullName evidence="4">Arm DNA-binding domain-containing protein</fullName>
    </submittedName>
</protein>
<organism evidence="4 5">
    <name type="scientific">Xanthomonas dyei</name>
    <dbReference type="NCBI Taxonomy" id="743699"/>
    <lineage>
        <taxon>Bacteria</taxon>
        <taxon>Pseudomonadati</taxon>
        <taxon>Pseudomonadota</taxon>
        <taxon>Gammaproteobacteria</taxon>
        <taxon>Lysobacterales</taxon>
        <taxon>Lysobacteraceae</taxon>
        <taxon>Xanthomonas</taxon>
    </lineage>
</organism>
<evidence type="ECO:0000256" key="1">
    <source>
        <dbReference type="ARBA" id="ARBA00008857"/>
    </source>
</evidence>
<accession>A0ABZ0D9H3</accession>
<dbReference type="Pfam" id="PF13356">
    <property type="entry name" value="Arm-DNA-bind_3"/>
    <property type="match status" value="1"/>
</dbReference>
<evidence type="ECO:0000259" key="3">
    <source>
        <dbReference type="Pfam" id="PF13356"/>
    </source>
</evidence>
<keyword evidence="5" id="KW-1185">Reference proteome</keyword>
<comment type="similarity">
    <text evidence="1">Belongs to the 'phage' integrase family.</text>
</comment>
<dbReference type="RefSeq" id="WP_316690079.1">
    <property type="nucleotide sequence ID" value="NZ_CP103837.1"/>
</dbReference>
<dbReference type="InterPro" id="IPR050808">
    <property type="entry name" value="Phage_Integrase"/>
</dbReference>
<dbReference type="GO" id="GO:0003677">
    <property type="term" value="F:DNA binding"/>
    <property type="evidence" value="ECO:0007669"/>
    <property type="project" value="UniProtKB-KW"/>
</dbReference>
<dbReference type="PANTHER" id="PTHR30629:SF2">
    <property type="entry name" value="PROPHAGE INTEGRASE INTS-RELATED"/>
    <property type="match status" value="1"/>
</dbReference>
<dbReference type="InterPro" id="IPR038488">
    <property type="entry name" value="Integrase_DNA-bd_sf"/>
</dbReference>
<dbReference type="EMBL" id="CP103840">
    <property type="protein sequence ID" value="WOB26940.1"/>
    <property type="molecule type" value="Genomic_DNA"/>
</dbReference>
<reference evidence="4 5" key="1">
    <citation type="submission" date="2022-08" db="EMBL/GenBank/DDBJ databases">
        <title>Whole genome sequencing-based tracing of a 2022 introduction and outbreak of Xanthomonas hortorum pv. pelargonii.</title>
        <authorList>
            <person name="Iruegas-Bocardo F."/>
            <person name="Weisberg A.K."/>
            <person name="Riutta E.R."/>
            <person name="Kilday K."/>
            <person name="Bonkowski J.C."/>
            <person name="Creswell T."/>
            <person name="Daughtrey M.L."/>
            <person name="Rane K."/>
            <person name="Grunwald N.J."/>
            <person name="Chang J.H."/>
            <person name="Putnam M.L."/>
        </authorList>
    </citation>
    <scope>NUCLEOTIDE SEQUENCE [LARGE SCALE GENOMIC DNA]</scope>
    <source>
        <strain evidence="4 5">22-325</strain>
    </source>
</reference>
<keyword evidence="4" id="KW-0238">DNA-binding</keyword>
<evidence type="ECO:0000313" key="4">
    <source>
        <dbReference type="EMBL" id="WOB26940.1"/>
    </source>
</evidence>
<gene>
    <name evidence="4" type="ORF">NYR99_02840</name>
</gene>
<keyword evidence="2" id="KW-0229">DNA integration</keyword>
<name>A0ABZ0D9H3_9XANT</name>
<sequence>MAEFAPYKTIECPMAKRTTPLAELVFRKSRYNPDGKGNRLFDGDGLYLELRPSGARLWRLKYRFAGKEQLMSIGSYPDVTSAQARVRRGEVKALLDKGVDPAALRRQEKLTRGIEMATTFQSVAMEWIERFSPNWAH</sequence>
<dbReference type="InterPro" id="IPR025166">
    <property type="entry name" value="Integrase_DNA_bind_dom"/>
</dbReference>
<evidence type="ECO:0000256" key="2">
    <source>
        <dbReference type="ARBA" id="ARBA00022908"/>
    </source>
</evidence>
<dbReference type="GeneID" id="95582773"/>
<evidence type="ECO:0000313" key="5">
    <source>
        <dbReference type="Proteomes" id="UP001304534"/>
    </source>
</evidence>